<name>A0A9P4QMA3_9PLEO</name>
<dbReference type="Proteomes" id="UP000799444">
    <property type="component" value="Unassembled WGS sequence"/>
</dbReference>
<sequence>MLTFPFLRLPREPRDAKYEAYLYDDQGLSYHYPSSQLRYATQEKHPERVGLGLVCRAIANEMQQVRLSTNCITFTPGLSDDGGDGVEFLGLRSKAGRFESLLQHVRVAKMYMLMLVAPCIIPTMLDQTTSRYPSVARWFRAVFRQLQKGFDGHIRPAYSLESCYDSDVSCRYQYSAAFRDALQYLLTLARGGRNFEELAAQSCTTPIEGYGAAPFVSGSHDALLAWYPEQWLIPSEHDLALESRMSLPKREKDGYDFEHPQLVDWYFSATALAIRFLEALPTGRRRHVRNIVINEDRRGVGRSESHARGLVPYLLQNSVLRISINVNIWQTFVPFIWTEHELWGNDYKETLVDFESFLPTVAEWIVETSYITATGLTSLTFIFDGNGPETQQVWENIKKAAALQEAMETSKTCGNGRKIELGNVFSTRLRALRALGIRERPVEENSIFLEARLQIPSDLPRTFSAAIKDIVHGRGIIQFDGDAGDMWDMDQYAATRSKWSLQDFWTEWYNFRLYTDIPMPPGGAEAYFRQYNRRSDRWKSSKEPLSSRASALIKVILVHRVPPLHKSPSKRQALRVK</sequence>
<comment type="caution">
    <text evidence="1">The sequence shown here is derived from an EMBL/GenBank/DDBJ whole genome shotgun (WGS) entry which is preliminary data.</text>
</comment>
<organism evidence="1 2">
    <name type="scientific">Polyplosphaeria fusca</name>
    <dbReference type="NCBI Taxonomy" id="682080"/>
    <lineage>
        <taxon>Eukaryota</taxon>
        <taxon>Fungi</taxon>
        <taxon>Dikarya</taxon>
        <taxon>Ascomycota</taxon>
        <taxon>Pezizomycotina</taxon>
        <taxon>Dothideomycetes</taxon>
        <taxon>Pleosporomycetidae</taxon>
        <taxon>Pleosporales</taxon>
        <taxon>Tetraplosphaeriaceae</taxon>
        <taxon>Polyplosphaeria</taxon>
    </lineage>
</organism>
<dbReference type="OrthoDB" id="3799754at2759"/>
<protein>
    <submittedName>
        <fullName evidence="1">Uncharacterized protein</fullName>
    </submittedName>
</protein>
<evidence type="ECO:0000313" key="1">
    <source>
        <dbReference type="EMBL" id="KAF2727564.1"/>
    </source>
</evidence>
<dbReference type="AlphaFoldDB" id="A0A9P4QMA3"/>
<evidence type="ECO:0000313" key="2">
    <source>
        <dbReference type="Proteomes" id="UP000799444"/>
    </source>
</evidence>
<proteinExistence type="predicted"/>
<gene>
    <name evidence="1" type="ORF">EJ04DRAFT_517180</name>
</gene>
<accession>A0A9P4QMA3</accession>
<keyword evidence="2" id="KW-1185">Reference proteome</keyword>
<reference evidence="1" key="1">
    <citation type="journal article" date="2020" name="Stud. Mycol.">
        <title>101 Dothideomycetes genomes: a test case for predicting lifestyles and emergence of pathogens.</title>
        <authorList>
            <person name="Haridas S."/>
            <person name="Albert R."/>
            <person name="Binder M."/>
            <person name="Bloem J."/>
            <person name="Labutti K."/>
            <person name="Salamov A."/>
            <person name="Andreopoulos B."/>
            <person name="Baker S."/>
            <person name="Barry K."/>
            <person name="Bills G."/>
            <person name="Bluhm B."/>
            <person name="Cannon C."/>
            <person name="Castanera R."/>
            <person name="Culley D."/>
            <person name="Daum C."/>
            <person name="Ezra D."/>
            <person name="Gonzalez J."/>
            <person name="Henrissat B."/>
            <person name="Kuo A."/>
            <person name="Liang C."/>
            <person name="Lipzen A."/>
            <person name="Lutzoni F."/>
            <person name="Magnuson J."/>
            <person name="Mondo S."/>
            <person name="Nolan M."/>
            <person name="Ohm R."/>
            <person name="Pangilinan J."/>
            <person name="Park H.-J."/>
            <person name="Ramirez L."/>
            <person name="Alfaro M."/>
            <person name="Sun H."/>
            <person name="Tritt A."/>
            <person name="Yoshinaga Y."/>
            <person name="Zwiers L.-H."/>
            <person name="Turgeon B."/>
            <person name="Goodwin S."/>
            <person name="Spatafora J."/>
            <person name="Crous P."/>
            <person name="Grigoriev I."/>
        </authorList>
    </citation>
    <scope>NUCLEOTIDE SEQUENCE</scope>
    <source>
        <strain evidence="1">CBS 125425</strain>
    </source>
</reference>
<dbReference type="EMBL" id="ML996325">
    <property type="protein sequence ID" value="KAF2727564.1"/>
    <property type="molecule type" value="Genomic_DNA"/>
</dbReference>